<dbReference type="Pfam" id="PF00300">
    <property type="entry name" value="His_Phos_1"/>
    <property type="match status" value="1"/>
</dbReference>
<accession>A0A6I3KUJ7</accession>
<dbReference type="InterPro" id="IPR050275">
    <property type="entry name" value="PGM_Phosphatase"/>
</dbReference>
<dbReference type="EC" id="3.1.3.2" evidence="2"/>
<proteinExistence type="predicted"/>
<dbReference type="EMBL" id="WMBB01000003">
    <property type="protein sequence ID" value="MTE12716.1"/>
    <property type="molecule type" value="Genomic_DNA"/>
</dbReference>
<feature type="binding site" evidence="1">
    <location>
        <begin position="29"/>
        <end position="30"/>
    </location>
    <ligand>
        <name>substrate</name>
    </ligand>
</feature>
<dbReference type="AlphaFoldDB" id="A0A6I3KUJ7"/>
<keyword evidence="2" id="KW-0378">Hydrolase</keyword>
<evidence type="ECO:0000313" key="3">
    <source>
        <dbReference type="Proteomes" id="UP000432464"/>
    </source>
</evidence>
<evidence type="ECO:0000256" key="1">
    <source>
        <dbReference type="PIRSR" id="PIRSR613078-2"/>
    </source>
</evidence>
<comment type="caution">
    <text evidence="2">The sequence shown here is derived from an EMBL/GenBank/DDBJ whole genome shotgun (WGS) entry which is preliminary data.</text>
</comment>
<dbReference type="GO" id="GO:0003993">
    <property type="term" value="F:acid phosphatase activity"/>
    <property type="evidence" value="ECO:0007669"/>
    <property type="project" value="UniProtKB-EC"/>
</dbReference>
<feature type="binding site" evidence="1">
    <location>
        <position position="68"/>
    </location>
    <ligand>
        <name>substrate</name>
    </ligand>
</feature>
<evidence type="ECO:0000313" key="2">
    <source>
        <dbReference type="EMBL" id="MTE12716.1"/>
    </source>
</evidence>
<dbReference type="Proteomes" id="UP000432464">
    <property type="component" value="Unassembled WGS sequence"/>
</dbReference>
<dbReference type="NCBIfam" id="NF009993">
    <property type="entry name" value="PRK13462.1"/>
    <property type="match status" value="1"/>
</dbReference>
<dbReference type="SUPFAM" id="SSF53254">
    <property type="entry name" value="Phosphoglycerate mutase-like"/>
    <property type="match status" value="1"/>
</dbReference>
<protein>
    <submittedName>
        <fullName evidence="2">Acid phosphatase</fullName>
        <ecNumber evidence="2">3.1.3.2</ecNumber>
    </submittedName>
</protein>
<dbReference type="CDD" id="cd07067">
    <property type="entry name" value="HP_PGM_like"/>
    <property type="match status" value="1"/>
</dbReference>
<dbReference type="GO" id="GO:0070297">
    <property type="term" value="P:regulation of phosphorelay signal transduction system"/>
    <property type="evidence" value="ECO:0007669"/>
    <property type="project" value="TreeGrafter"/>
</dbReference>
<reference evidence="2 3" key="1">
    <citation type="submission" date="2019-11" db="EMBL/GenBank/DDBJ databases">
        <title>Nocardia sp. nov. CT2-14 isolated from soil.</title>
        <authorList>
            <person name="Kanchanasin P."/>
            <person name="Tanasupawat S."/>
            <person name="Yuki M."/>
            <person name="Kudo T."/>
        </authorList>
    </citation>
    <scope>NUCLEOTIDE SEQUENCE [LARGE SCALE GENOMIC DNA]</scope>
    <source>
        <strain evidence="2 3">CT2-14</strain>
    </source>
</reference>
<dbReference type="InterPro" id="IPR029033">
    <property type="entry name" value="His_PPase_superfam"/>
</dbReference>
<dbReference type="InterPro" id="IPR013078">
    <property type="entry name" value="His_Pase_superF_clade-1"/>
</dbReference>
<dbReference type="SMART" id="SM00855">
    <property type="entry name" value="PGAM"/>
    <property type="match status" value="1"/>
</dbReference>
<dbReference type="Gene3D" id="3.40.50.1240">
    <property type="entry name" value="Phosphoglycerate mutase-like"/>
    <property type="match status" value="1"/>
</dbReference>
<sequence>MIGFMSGDEFRLIVLRHGETAWSAARRHTGRTDVPLTDAGQAQARAAGKLLRDLDLRNPLVLSSPRQRALRTAELAGLTGVVVNDDLVEWDYGDYEGRTTPEIQRTSPGWTIWTGETPGGETAEQVRKRADHILATVVPELDTRDVVLVGHGHFSRALIARWAEFEVIEGRRFFLSTAAVTVMGHDHQERTVLAHNLMAPLDPQEGAAE</sequence>
<dbReference type="GO" id="GO:0101006">
    <property type="term" value="F:protein histidine phosphatase activity"/>
    <property type="evidence" value="ECO:0007669"/>
    <property type="project" value="TreeGrafter"/>
</dbReference>
<keyword evidence="3" id="KW-1185">Reference proteome</keyword>
<name>A0A6I3KUJ7_9NOCA</name>
<dbReference type="PANTHER" id="PTHR48100:SF15">
    <property type="entry name" value="SEDOHEPTULOSE 1,7-BISPHOSPHATASE"/>
    <property type="match status" value="1"/>
</dbReference>
<organism evidence="2 3">
    <name type="scientific">Nocardia aurantiaca</name>
    <dbReference type="NCBI Taxonomy" id="2675850"/>
    <lineage>
        <taxon>Bacteria</taxon>
        <taxon>Bacillati</taxon>
        <taxon>Actinomycetota</taxon>
        <taxon>Actinomycetes</taxon>
        <taxon>Mycobacteriales</taxon>
        <taxon>Nocardiaceae</taxon>
        <taxon>Nocardia</taxon>
    </lineage>
</organism>
<gene>
    <name evidence="2" type="ORF">GLP40_08020</name>
</gene>
<dbReference type="PANTHER" id="PTHR48100">
    <property type="entry name" value="BROAD-SPECIFICITY PHOSPHATASE YOR283W-RELATED"/>
    <property type="match status" value="1"/>
</dbReference>